<dbReference type="EMBL" id="CP140152">
    <property type="protein sequence ID" value="WQH04330.1"/>
    <property type="molecule type" value="Genomic_DNA"/>
</dbReference>
<gene>
    <name evidence="1" type="ORF">SR858_25385</name>
</gene>
<dbReference type="CDD" id="cd00093">
    <property type="entry name" value="HTH_XRE"/>
    <property type="match status" value="1"/>
</dbReference>
<accession>A0ABZ0XX40</accession>
<sequence length="107" mass="11558">MTKKNRSSQPHDEVVADMLQTDPAFRAALINEVMSDGEYGDMLILLRQLTLAEGGMKIIAQRTGLNETALYRLMSAEGNPSLKNFSKVLSALNLQLAVTAKHGGVAA</sequence>
<dbReference type="Proteomes" id="UP001326110">
    <property type="component" value="Chromosome"/>
</dbReference>
<name>A0ABZ0XX40_9BURK</name>
<proteinExistence type="predicted"/>
<protein>
    <submittedName>
        <fullName evidence="1">Helix-turn-helix domain-containing protein</fullName>
    </submittedName>
</protein>
<evidence type="ECO:0000313" key="2">
    <source>
        <dbReference type="Proteomes" id="UP001326110"/>
    </source>
</evidence>
<evidence type="ECO:0000313" key="1">
    <source>
        <dbReference type="EMBL" id="WQH04330.1"/>
    </source>
</evidence>
<keyword evidence="2" id="KW-1185">Reference proteome</keyword>
<dbReference type="GeneID" id="43165482"/>
<dbReference type="InterPro" id="IPR014057">
    <property type="entry name" value="HI1420"/>
</dbReference>
<dbReference type="Pfam" id="PF21716">
    <property type="entry name" value="dnstrm_HI1420"/>
    <property type="match status" value="1"/>
</dbReference>
<dbReference type="RefSeq" id="WP_019923898.1">
    <property type="nucleotide sequence ID" value="NZ_CP140152.1"/>
</dbReference>
<dbReference type="InterPro" id="IPR001387">
    <property type="entry name" value="Cro/C1-type_HTH"/>
</dbReference>
<organism evidence="1 2">
    <name type="scientific">Duganella zoogloeoides</name>
    <dbReference type="NCBI Taxonomy" id="75659"/>
    <lineage>
        <taxon>Bacteria</taxon>
        <taxon>Pseudomonadati</taxon>
        <taxon>Pseudomonadota</taxon>
        <taxon>Betaproteobacteria</taxon>
        <taxon>Burkholderiales</taxon>
        <taxon>Oxalobacteraceae</taxon>
        <taxon>Telluria group</taxon>
        <taxon>Duganella</taxon>
    </lineage>
</organism>
<reference evidence="1 2" key="1">
    <citation type="submission" date="2023-11" db="EMBL/GenBank/DDBJ databases">
        <title>MicrobeMod: A computational toolkit for identifying prokaryotic methylation and restriction-modification with nanopore sequencing.</title>
        <authorList>
            <person name="Crits-Christoph A."/>
            <person name="Kang S.C."/>
            <person name="Lee H."/>
            <person name="Ostrov N."/>
        </authorList>
    </citation>
    <scope>NUCLEOTIDE SEQUENCE [LARGE SCALE GENOMIC DNA]</scope>
    <source>
        <strain evidence="1 2">ATCC 25935</strain>
    </source>
</reference>